<evidence type="ECO:0000313" key="10">
    <source>
        <dbReference type="EMBL" id="KTW28905.1"/>
    </source>
</evidence>
<dbReference type="PROSITE" id="PS51215">
    <property type="entry name" value="AWS"/>
    <property type="match status" value="1"/>
</dbReference>
<keyword evidence="11" id="KW-1185">Reference proteome</keyword>
<dbReference type="InterPro" id="IPR006560">
    <property type="entry name" value="AWS_dom"/>
</dbReference>
<dbReference type="Pfam" id="PF00856">
    <property type="entry name" value="SET"/>
    <property type="match status" value="1"/>
</dbReference>
<keyword evidence="6" id="KW-0949">S-adenosyl-L-methionine</keyword>
<organism evidence="10 11">
    <name type="scientific">Pneumocystis carinii (strain B80)</name>
    <name type="common">Rat pneumocystis pneumonia agent</name>
    <name type="synonym">Pneumocystis carinii f. sp. carinii</name>
    <dbReference type="NCBI Taxonomy" id="1408658"/>
    <lineage>
        <taxon>Eukaryota</taxon>
        <taxon>Fungi</taxon>
        <taxon>Dikarya</taxon>
        <taxon>Ascomycota</taxon>
        <taxon>Taphrinomycotina</taxon>
        <taxon>Pneumocystomycetes</taxon>
        <taxon>Pneumocystaceae</taxon>
        <taxon>Pneumocystis</taxon>
    </lineage>
</organism>
<dbReference type="Pfam" id="PF17907">
    <property type="entry name" value="AWS"/>
    <property type="match status" value="1"/>
</dbReference>
<evidence type="ECO:0000259" key="9">
    <source>
        <dbReference type="PROSITE" id="PS51215"/>
    </source>
</evidence>
<sequence>MISERLRDLRKKNCLEGNCYNKEGRGCVDKLRNFFSKSLIPSKKKGSLILFEAVEAARCSLNRDNVEKKRNVSCEDKDTSKNFVKKRKTYLTRGLYAFSFNCSRESDLNNLKKKEIFPLPMYYGITLMDHLRDFKLPWNLFATSKITYRPEGWRYIKQNIYGKEKFKKIFRPKCNCKQGSNCGDGCLNRELFYECDDTTCALNNSQECSNRAFQHYTKKRMEGRLSSLNTEIVWTGNCGFGLRSLRDFEANSLIVEYCGEVIEKKELFRRMNSIYKNAQNYYFLNFESGLVLDAGIKGNESRFINHSCEPNCKIEKWYVKGIPRIGVFAGEAGLFAGEDITYDYNFRKVKTYYIII</sequence>
<evidence type="ECO:0000256" key="5">
    <source>
        <dbReference type="ARBA" id="ARBA00022679"/>
    </source>
</evidence>
<comment type="subcellular location">
    <subcellularLocation>
        <location evidence="2">Chromosome</location>
    </subcellularLocation>
    <subcellularLocation>
        <location evidence="1">Nucleus</location>
    </subcellularLocation>
</comment>
<dbReference type="RefSeq" id="XP_018226272.1">
    <property type="nucleotide sequence ID" value="XM_018370115.1"/>
</dbReference>
<keyword evidence="4" id="KW-0489">Methyltransferase</keyword>
<keyword evidence="7" id="KW-0539">Nucleus</keyword>
<feature type="domain" description="SET" evidence="8">
    <location>
        <begin position="228"/>
        <end position="345"/>
    </location>
</feature>
<dbReference type="InterPro" id="IPR001214">
    <property type="entry name" value="SET_dom"/>
</dbReference>
<evidence type="ECO:0000256" key="4">
    <source>
        <dbReference type="ARBA" id="ARBA00022603"/>
    </source>
</evidence>
<evidence type="ECO:0000256" key="7">
    <source>
        <dbReference type="ARBA" id="ARBA00023242"/>
    </source>
</evidence>
<dbReference type="InterPro" id="IPR050777">
    <property type="entry name" value="SET2_Histone-Lys_MeTrsfase"/>
</dbReference>
<evidence type="ECO:0000256" key="1">
    <source>
        <dbReference type="ARBA" id="ARBA00004123"/>
    </source>
</evidence>
<proteinExistence type="predicted"/>
<keyword evidence="5" id="KW-0808">Transferase</keyword>
<dbReference type="GO" id="GO:0005634">
    <property type="term" value="C:nucleus"/>
    <property type="evidence" value="ECO:0007669"/>
    <property type="project" value="UniProtKB-SubCell"/>
</dbReference>
<dbReference type="AlphaFoldDB" id="A0A0W4ZKK4"/>
<evidence type="ECO:0000256" key="3">
    <source>
        <dbReference type="ARBA" id="ARBA00022454"/>
    </source>
</evidence>
<accession>A0A0W4ZKK4</accession>
<dbReference type="EMBL" id="LFVZ01000006">
    <property type="protein sequence ID" value="KTW28905.1"/>
    <property type="molecule type" value="Genomic_DNA"/>
</dbReference>
<gene>
    <name evidence="10" type="ORF">T552_01533</name>
</gene>
<dbReference type="VEuPathDB" id="FungiDB:T552_01533"/>
<dbReference type="PROSITE" id="PS50280">
    <property type="entry name" value="SET"/>
    <property type="match status" value="1"/>
</dbReference>
<evidence type="ECO:0000259" key="8">
    <source>
        <dbReference type="PROSITE" id="PS50280"/>
    </source>
</evidence>
<dbReference type="GO" id="GO:0005694">
    <property type="term" value="C:chromosome"/>
    <property type="evidence" value="ECO:0007669"/>
    <property type="project" value="UniProtKB-SubCell"/>
</dbReference>
<evidence type="ECO:0000256" key="2">
    <source>
        <dbReference type="ARBA" id="ARBA00004286"/>
    </source>
</evidence>
<dbReference type="Gene3D" id="2.170.270.10">
    <property type="entry name" value="SET domain"/>
    <property type="match status" value="1"/>
</dbReference>
<dbReference type="GO" id="GO:0032259">
    <property type="term" value="P:methylation"/>
    <property type="evidence" value="ECO:0007669"/>
    <property type="project" value="UniProtKB-KW"/>
</dbReference>
<dbReference type="SMART" id="SM00570">
    <property type="entry name" value="AWS"/>
    <property type="match status" value="1"/>
</dbReference>
<dbReference type="GO" id="GO:0042054">
    <property type="term" value="F:histone methyltransferase activity"/>
    <property type="evidence" value="ECO:0007669"/>
    <property type="project" value="InterPro"/>
</dbReference>
<dbReference type="PANTHER" id="PTHR22884">
    <property type="entry name" value="SET DOMAIN PROTEINS"/>
    <property type="match status" value="1"/>
</dbReference>
<dbReference type="OrthoDB" id="422362at2759"/>
<evidence type="ECO:0000256" key="6">
    <source>
        <dbReference type="ARBA" id="ARBA00022691"/>
    </source>
</evidence>
<protein>
    <recommendedName>
        <fullName evidence="12">SET domain-containing protein</fullName>
    </recommendedName>
</protein>
<evidence type="ECO:0008006" key="12">
    <source>
        <dbReference type="Google" id="ProtNLM"/>
    </source>
</evidence>
<dbReference type="SUPFAM" id="SSF82199">
    <property type="entry name" value="SET domain"/>
    <property type="match status" value="1"/>
</dbReference>
<dbReference type="InterPro" id="IPR046341">
    <property type="entry name" value="SET_dom_sf"/>
</dbReference>
<feature type="domain" description="AWS" evidence="9">
    <location>
        <begin position="169"/>
        <end position="217"/>
    </location>
</feature>
<name>A0A0W4ZKK4_PNEC8</name>
<dbReference type="GeneID" id="28936318"/>
<dbReference type="Proteomes" id="UP000054454">
    <property type="component" value="Unassembled WGS sequence"/>
</dbReference>
<dbReference type="SMART" id="SM00317">
    <property type="entry name" value="SET"/>
    <property type="match status" value="1"/>
</dbReference>
<reference evidence="11" key="1">
    <citation type="journal article" date="2016" name="Nat. Commun.">
        <title>Genome analysis of three Pneumocystis species reveals adaptation mechanisms to life exclusively in mammalian hosts.</title>
        <authorList>
            <person name="Ma L."/>
            <person name="Chen Z."/>
            <person name="Huang D.W."/>
            <person name="Kutty G."/>
            <person name="Ishihara M."/>
            <person name="Wang H."/>
            <person name="Abouelleil A."/>
            <person name="Bishop L."/>
            <person name="Davey E."/>
            <person name="Deng R."/>
            <person name="Deng X."/>
            <person name="Fan L."/>
            <person name="Fantoni G."/>
            <person name="Fitzgerald M."/>
            <person name="Gogineni E."/>
            <person name="Goldberg J.M."/>
            <person name="Handley G."/>
            <person name="Hu X."/>
            <person name="Huber C."/>
            <person name="Jiao X."/>
            <person name="Jones K."/>
            <person name="Levin J.Z."/>
            <person name="Liu Y."/>
            <person name="Macdonald P."/>
            <person name="Melnikov A."/>
            <person name="Raley C."/>
            <person name="Sassi M."/>
            <person name="Sherman B.T."/>
            <person name="Song X."/>
            <person name="Sykes S."/>
            <person name="Tran B."/>
            <person name="Walsh L."/>
            <person name="Xia Y."/>
            <person name="Yang J."/>
            <person name="Young S."/>
            <person name="Zeng Q."/>
            <person name="Zheng X."/>
            <person name="Stephens R."/>
            <person name="Nusbaum C."/>
            <person name="Birren B.W."/>
            <person name="Azadi P."/>
            <person name="Lempicki R.A."/>
            <person name="Cuomo C.A."/>
            <person name="Kovacs J.A."/>
        </authorList>
    </citation>
    <scope>NUCLEOTIDE SEQUENCE [LARGE SCALE GENOMIC DNA]</scope>
    <source>
        <strain evidence="11">B80</strain>
    </source>
</reference>
<keyword evidence="3" id="KW-0158">Chromosome</keyword>
<evidence type="ECO:0000313" key="11">
    <source>
        <dbReference type="Proteomes" id="UP000054454"/>
    </source>
</evidence>
<comment type="caution">
    <text evidence="10">The sequence shown here is derived from an EMBL/GenBank/DDBJ whole genome shotgun (WGS) entry which is preliminary data.</text>
</comment>